<dbReference type="EMBL" id="CM031821">
    <property type="protein sequence ID" value="KAG6632751.1"/>
    <property type="molecule type" value="Genomic_DNA"/>
</dbReference>
<comment type="caution">
    <text evidence="3">The sequence shown here is derived from an EMBL/GenBank/DDBJ whole genome shotgun (WGS) entry which is preliminary data.</text>
</comment>
<evidence type="ECO:0000313" key="4">
    <source>
        <dbReference type="Proteomes" id="UP000811609"/>
    </source>
</evidence>
<feature type="region of interest" description="Disordered" evidence="2">
    <location>
        <begin position="1028"/>
        <end position="1056"/>
    </location>
</feature>
<feature type="compositionally biased region" description="Basic and acidic residues" evidence="2">
    <location>
        <begin position="1046"/>
        <end position="1056"/>
    </location>
</feature>
<keyword evidence="1" id="KW-0175">Coiled coil</keyword>
<feature type="compositionally biased region" description="Basic and acidic residues" evidence="2">
    <location>
        <begin position="546"/>
        <end position="560"/>
    </location>
</feature>
<feature type="region of interest" description="Disordered" evidence="2">
    <location>
        <begin position="1124"/>
        <end position="1177"/>
    </location>
</feature>
<feature type="region of interest" description="Disordered" evidence="2">
    <location>
        <begin position="1460"/>
        <end position="1565"/>
    </location>
</feature>
<keyword evidence="4" id="KW-1185">Reference proteome</keyword>
<feature type="compositionally biased region" description="Polar residues" evidence="2">
    <location>
        <begin position="527"/>
        <end position="544"/>
    </location>
</feature>
<feature type="compositionally biased region" description="Polar residues" evidence="2">
    <location>
        <begin position="1460"/>
        <end position="1494"/>
    </location>
</feature>
<protein>
    <recommendedName>
        <fullName evidence="5">Nuclear pore complex protein NUP214</fullName>
    </recommendedName>
</protein>
<feature type="compositionally biased region" description="Low complexity" evidence="2">
    <location>
        <begin position="1386"/>
        <end position="1398"/>
    </location>
</feature>
<feature type="compositionally biased region" description="Polar residues" evidence="2">
    <location>
        <begin position="1628"/>
        <end position="1642"/>
    </location>
</feature>
<dbReference type="GO" id="GO:0017056">
    <property type="term" value="F:structural constituent of nuclear pore"/>
    <property type="evidence" value="ECO:0007669"/>
    <property type="project" value="InterPro"/>
</dbReference>
<gene>
    <name evidence="3" type="ORF">CIPAW_13G180100</name>
</gene>
<feature type="region of interest" description="Disordered" evidence="2">
    <location>
        <begin position="1203"/>
        <end position="1284"/>
    </location>
</feature>
<evidence type="ECO:0000256" key="2">
    <source>
        <dbReference type="SAM" id="MobiDB-lite"/>
    </source>
</evidence>
<feature type="compositionally biased region" description="Polar residues" evidence="2">
    <location>
        <begin position="1216"/>
        <end position="1237"/>
    </location>
</feature>
<feature type="compositionally biased region" description="Polar residues" evidence="2">
    <location>
        <begin position="1358"/>
        <end position="1367"/>
    </location>
</feature>
<feature type="region of interest" description="Disordered" evidence="2">
    <location>
        <begin position="522"/>
        <end position="560"/>
    </location>
</feature>
<sequence>MANSSNNNKVQVVELDDEIEGGHVDTTDYYFVKVGEPVPIKLQDSNFDLGSPPSQPLAVSEIHGLIVVAHSGGFCVARTKDVIASAKDIKEKGSGSSIQELSVVDVPIGKVHILAISTNNSTLAAAIASHVHFFSLNSLLKKESKPSFSCSLDQSSFVSDLRWRKKSENSFVVLSNSGNLYHGAVDGSLKDLMDNVDAVEWSVKGKFVAVARKKVLCILSSRFKERLCMPLSSKKGFGDSEVNCSIKVDSIKWIRPDCIILGCFQLATDGKVENYLVQVIRSKDGKITDGSVKPVVLSFYDLFLGFIDDILPIRSGPLLFLSYLEQCGLAITANRNNTDRHIVLLGWPLADEINEVAVVDIEREKWLPRIELQENDDDNLILGLCVDKTSPFEKVKIQLGIEEHRELSPYCILLCLTLEGKLAMFHVASVGGTSVPPVVTYAPSDEEEEEEDTHAVIPVECHLSKPSLGLDKQEFEQVSLGIQFQDVNKKELNTKEDGKINKKSDLKPFDLRKSSVSPVVATPISLRESNSKNWKGDSQSNSESFETDKQHTIPDTKWYQDTDGQQVQPFKQQSPEFYQSHFKASFNTGKDLSKMGTQEIADLESGTSVEGRSSADILGQSNRKNLLNSVGMAKESMGNIGSTSLQNASSHSWTNGKFINPRDNSARSEFSFAGSIQGNQTENSGISFGAAVSGGLAVKPFHLKDSSVTSTSVNFTGRPAQGGGQRTLTGAQNVESLPSFRSSQMSVQENFAAGKSLNHKLQPSKEDNKFPPLSGMLNSEPNLSKQFGNINGMTKELDALLESIEVEGGFRDACTIYQNSSVEALEQGMSTLSDQCRTWKGIVKEQLGKVQHLLDKTVQVSARKIYMEGIVKQASDSRYWDLWNHQKLSSELELKRRHIQQMNQDLTNQLIELERHFNGLELNKFGANAGAHVAQTAFQTRFRPSRRIQSLHSLHSTTSSLSAAAEQLSESLSKQMAVLSIESQVKQQNIKKELFETVGIPYDTSFSSPGATKVSDTPSREKLFSLGSAAAKDQSKRNQLSSMKCSEPETATRRRDPLHQSWTAFEPSRTTVERILLDESQKTSVTRSSYSMDKQQFSPCLPESSAIAHHTALSTFFYPSENNAGMQDTSTKNASKNPIHFSWSNKLPGSSQTFGQKPPTLQRDNATASSSQSSFQFSPILAKGHTREGFDMATENSFNGIGYQPGSVPINDAKPTLQSNTNQNQKPSISTMLPTQTLSLLKKSNEMSNSNSKETMVSSSRTGTIEDEPSSTKSSPLESRKMPDSSFSSIFNISAVPSLTGKDHLDIPVGNSQPGDNELASVVSVPLSAPLFPMINPTTAPLSSSSTPTTVQTLSSSIPPSRSFTTFDASTDANQKVSTLTFPSLSAPSSGSFSLQPSKMPVPSRISATSESPRIELQPPMGKLNLTTDMDARKQAPPLQPAPPSDDVKLRLETSITAGHTIEISTGPSSGSQPSFSNMGSRAPNVTLNAQPEQPSAARILFPTPPPTSGSGTSEKNESLDVAVTEEDEMDEEAPDTSNTAELSLGSLGGFEIGSTPIPTAPKLNPFGGPFGNAASSPLSSEFNMTVPSGELFRPASFNFQSPQSSQPSQPTNSSAFSGGFSAGTTAQAQSQTGFGQPTQIGSGQQALGSVLGAFGQSRQLGTGLPGVGFATPNGFGGSSSSTGGFSSANPGGGFAGLASGSGGFAGVAPGVGGFSGVASAGGGFAGAASVGGFGAVSSGGFPAAGSVFGAFNSQQGGGGFSAFSTSTGGTGKPPELFTQMRK</sequence>
<proteinExistence type="predicted"/>
<dbReference type="InterPro" id="IPR044694">
    <property type="entry name" value="NUP214"/>
</dbReference>
<organism evidence="3 4">
    <name type="scientific">Carya illinoinensis</name>
    <name type="common">Pecan</name>
    <dbReference type="NCBI Taxonomy" id="32201"/>
    <lineage>
        <taxon>Eukaryota</taxon>
        <taxon>Viridiplantae</taxon>
        <taxon>Streptophyta</taxon>
        <taxon>Embryophyta</taxon>
        <taxon>Tracheophyta</taxon>
        <taxon>Spermatophyta</taxon>
        <taxon>Magnoliopsida</taxon>
        <taxon>eudicotyledons</taxon>
        <taxon>Gunneridae</taxon>
        <taxon>Pentapetalae</taxon>
        <taxon>rosids</taxon>
        <taxon>fabids</taxon>
        <taxon>Fagales</taxon>
        <taxon>Juglandaceae</taxon>
        <taxon>Carya</taxon>
    </lineage>
</organism>
<reference evidence="3" key="1">
    <citation type="submission" date="2020-12" db="EMBL/GenBank/DDBJ databases">
        <title>WGS assembly of Carya illinoinensis cv. Pawnee.</title>
        <authorList>
            <person name="Platts A."/>
            <person name="Shu S."/>
            <person name="Wright S."/>
            <person name="Barry K."/>
            <person name="Edger P."/>
            <person name="Pires J.C."/>
            <person name="Schmutz J."/>
        </authorList>
    </citation>
    <scope>NUCLEOTIDE SEQUENCE</scope>
    <source>
        <tissue evidence="3">Leaf</tissue>
    </source>
</reference>
<feature type="region of interest" description="Disordered" evidence="2">
    <location>
        <begin position="1341"/>
        <end position="1367"/>
    </location>
</feature>
<feature type="compositionally biased region" description="Low complexity" evidence="2">
    <location>
        <begin position="1595"/>
        <end position="1627"/>
    </location>
</feature>
<dbReference type="GO" id="GO:0006405">
    <property type="term" value="P:RNA export from nucleus"/>
    <property type="evidence" value="ECO:0007669"/>
    <property type="project" value="InterPro"/>
</dbReference>
<feature type="compositionally biased region" description="Low complexity" evidence="2">
    <location>
        <begin position="1341"/>
        <end position="1357"/>
    </location>
</feature>
<name>A0A8T1NSV2_CARIL</name>
<feature type="region of interest" description="Disordered" evidence="2">
    <location>
        <begin position="1594"/>
        <end position="1642"/>
    </location>
</feature>
<feature type="coiled-coil region" evidence="1">
    <location>
        <begin position="885"/>
        <end position="923"/>
    </location>
</feature>
<feature type="compositionally biased region" description="Low complexity" evidence="2">
    <location>
        <begin position="1238"/>
        <end position="1254"/>
    </location>
</feature>
<dbReference type="PANTHER" id="PTHR34418">
    <property type="entry name" value="NUCLEAR PORE COMPLEX PROTEIN NUP214 ISOFORM X1"/>
    <property type="match status" value="1"/>
</dbReference>
<dbReference type="Proteomes" id="UP000811609">
    <property type="component" value="Chromosome 13"/>
</dbReference>
<dbReference type="PANTHER" id="PTHR34418:SF3">
    <property type="entry name" value="NUCLEAR PORE COMPLEX PROTEIN NUP214"/>
    <property type="match status" value="1"/>
</dbReference>
<feature type="region of interest" description="Disordered" evidence="2">
    <location>
        <begin position="1762"/>
        <end position="1783"/>
    </location>
</feature>
<evidence type="ECO:0008006" key="5">
    <source>
        <dbReference type="Google" id="ProtNLM"/>
    </source>
</evidence>
<accession>A0A8T1NSV2</accession>
<evidence type="ECO:0000256" key="1">
    <source>
        <dbReference type="SAM" id="Coils"/>
    </source>
</evidence>
<evidence type="ECO:0000313" key="3">
    <source>
        <dbReference type="EMBL" id="KAG6632751.1"/>
    </source>
</evidence>
<feature type="compositionally biased region" description="Acidic residues" evidence="2">
    <location>
        <begin position="1524"/>
        <end position="1535"/>
    </location>
</feature>
<feature type="region of interest" description="Disordered" evidence="2">
    <location>
        <begin position="1386"/>
        <end position="1425"/>
    </location>
</feature>
<feature type="compositionally biased region" description="Polar residues" evidence="2">
    <location>
        <begin position="1124"/>
        <end position="1155"/>
    </location>
</feature>